<proteinExistence type="predicted"/>
<dbReference type="Proteomes" id="UP001156613">
    <property type="component" value="Unassembled WGS sequence"/>
</dbReference>
<name>A0ABQ5WG03_GLUJA</name>
<organism evidence="2 3">
    <name type="scientific">Gluconobacter japonicus</name>
    <dbReference type="NCBI Taxonomy" id="376620"/>
    <lineage>
        <taxon>Bacteria</taxon>
        <taxon>Pseudomonadati</taxon>
        <taxon>Pseudomonadota</taxon>
        <taxon>Alphaproteobacteria</taxon>
        <taxon>Acetobacterales</taxon>
        <taxon>Acetobacteraceae</taxon>
        <taxon>Gluconobacter</taxon>
    </lineage>
</organism>
<accession>A0ABQ5WG03</accession>
<gene>
    <name evidence="2" type="ORF">GCM10010937_06900</name>
</gene>
<sequence>MSGRKKPVSVTEGYIQKTVNKDCLSKKRKLMPRFLTLSAFSLLICGLTGCGPQIYTPETAISAVHADPSGVVGKFRMTVRRVGWSDGSMYLDSAQDYRDPKTLVVAIRGAMAKDLLRNTSQSAEQYFMNRTILVSGIAQRVPVFWLNDDGTPTGKYYFQTQVFTGDSEDLKILP</sequence>
<keyword evidence="3" id="KW-1185">Reference proteome</keyword>
<evidence type="ECO:0000313" key="2">
    <source>
        <dbReference type="EMBL" id="GLQ58887.1"/>
    </source>
</evidence>
<dbReference type="EMBL" id="BSNT01000017">
    <property type="protein sequence ID" value="GLQ58887.1"/>
    <property type="molecule type" value="Genomic_DNA"/>
</dbReference>
<reference evidence="3" key="1">
    <citation type="journal article" date="2019" name="Int. J. Syst. Evol. Microbiol.">
        <title>The Global Catalogue of Microorganisms (GCM) 10K type strain sequencing project: providing services to taxonomists for standard genome sequencing and annotation.</title>
        <authorList>
            <consortium name="The Broad Institute Genomics Platform"/>
            <consortium name="The Broad Institute Genome Sequencing Center for Infectious Disease"/>
            <person name="Wu L."/>
            <person name="Ma J."/>
        </authorList>
    </citation>
    <scope>NUCLEOTIDE SEQUENCE [LARGE SCALE GENOMIC DNA]</scope>
    <source>
        <strain evidence="3">NBRC 3271</strain>
    </source>
</reference>
<feature type="transmembrane region" description="Helical" evidence="1">
    <location>
        <begin position="34"/>
        <end position="55"/>
    </location>
</feature>
<keyword evidence="1" id="KW-0472">Membrane</keyword>
<keyword evidence="1" id="KW-0812">Transmembrane</keyword>
<protein>
    <submittedName>
        <fullName evidence="2">Uncharacterized protein</fullName>
    </submittedName>
</protein>
<keyword evidence="1" id="KW-1133">Transmembrane helix</keyword>
<evidence type="ECO:0000256" key="1">
    <source>
        <dbReference type="SAM" id="Phobius"/>
    </source>
</evidence>
<comment type="caution">
    <text evidence="2">The sequence shown here is derived from an EMBL/GenBank/DDBJ whole genome shotgun (WGS) entry which is preliminary data.</text>
</comment>
<evidence type="ECO:0000313" key="3">
    <source>
        <dbReference type="Proteomes" id="UP001156613"/>
    </source>
</evidence>